<organism evidence="2 3">
    <name type="scientific">Brassica cretica</name>
    <name type="common">Mustard</name>
    <dbReference type="NCBI Taxonomy" id="69181"/>
    <lineage>
        <taxon>Eukaryota</taxon>
        <taxon>Viridiplantae</taxon>
        <taxon>Streptophyta</taxon>
        <taxon>Embryophyta</taxon>
        <taxon>Tracheophyta</taxon>
        <taxon>Spermatophyta</taxon>
        <taxon>Magnoliopsida</taxon>
        <taxon>eudicotyledons</taxon>
        <taxon>Gunneridae</taxon>
        <taxon>Pentapetalae</taxon>
        <taxon>rosids</taxon>
        <taxon>malvids</taxon>
        <taxon>Brassicales</taxon>
        <taxon>Brassicaceae</taxon>
        <taxon>Brassiceae</taxon>
        <taxon>Brassica</taxon>
    </lineage>
</organism>
<dbReference type="Proteomes" id="UP000712281">
    <property type="component" value="Unassembled WGS sequence"/>
</dbReference>
<dbReference type="AlphaFoldDB" id="A0A8S9HRF7"/>
<accession>A0A8S9HRF7</accession>
<name>A0A8S9HRF7_BRACR</name>
<evidence type="ECO:0000256" key="1">
    <source>
        <dbReference type="SAM" id="MobiDB-lite"/>
    </source>
</evidence>
<protein>
    <submittedName>
        <fullName evidence="2">Uncharacterized protein</fullName>
    </submittedName>
</protein>
<gene>
    <name evidence="2" type="ORF">F2Q68_00013242</name>
</gene>
<reference evidence="2" key="1">
    <citation type="submission" date="2019-12" db="EMBL/GenBank/DDBJ databases">
        <title>Genome sequencing and annotation of Brassica cretica.</title>
        <authorList>
            <person name="Studholme D.J."/>
            <person name="Sarris P.F."/>
        </authorList>
    </citation>
    <scope>NUCLEOTIDE SEQUENCE</scope>
    <source>
        <strain evidence="2">PFS-001/15</strain>
        <tissue evidence="2">Leaf</tissue>
    </source>
</reference>
<feature type="compositionally biased region" description="Basic residues" evidence="1">
    <location>
        <begin position="14"/>
        <end position="24"/>
    </location>
</feature>
<evidence type="ECO:0000313" key="3">
    <source>
        <dbReference type="Proteomes" id="UP000712281"/>
    </source>
</evidence>
<feature type="region of interest" description="Disordered" evidence="1">
    <location>
        <begin position="1"/>
        <end position="43"/>
    </location>
</feature>
<evidence type="ECO:0000313" key="2">
    <source>
        <dbReference type="EMBL" id="KAF2558796.1"/>
    </source>
</evidence>
<proteinExistence type="predicted"/>
<comment type="caution">
    <text evidence="2">The sequence shown here is derived from an EMBL/GenBank/DDBJ whole genome shotgun (WGS) entry which is preliminary data.</text>
</comment>
<dbReference type="EMBL" id="QGKW02001940">
    <property type="protein sequence ID" value="KAF2558796.1"/>
    <property type="molecule type" value="Genomic_DNA"/>
</dbReference>
<sequence>MLRRRSAAMEKPKATKQRAMTRMKTRVEPFPSPITPANERDRDFFLLAEPTK</sequence>